<dbReference type="EMBL" id="JACYTP010000007">
    <property type="protein sequence ID" value="MBD8513492.1"/>
    <property type="molecule type" value="Genomic_DNA"/>
</dbReference>
<comment type="caution">
    <text evidence="1">The sequence shown here is derived from an EMBL/GenBank/DDBJ whole genome shotgun (WGS) entry which is preliminary data.</text>
</comment>
<reference evidence="1 2" key="1">
    <citation type="submission" date="2020-09" db="EMBL/GenBank/DDBJ databases">
        <title>Photobacterium sp. CAU 1568 isolated from sand of Sido Beach.</title>
        <authorList>
            <person name="Kim W."/>
        </authorList>
    </citation>
    <scope>NUCLEOTIDE SEQUENCE [LARGE SCALE GENOMIC DNA]</scope>
    <source>
        <strain evidence="1 2">CAU 1568</strain>
    </source>
</reference>
<protein>
    <submittedName>
        <fullName evidence="1">Immunity 49 family protein</fullName>
    </submittedName>
</protein>
<accession>A0ABR9BLZ0</accession>
<gene>
    <name evidence="1" type="ORF">IFO68_12500</name>
</gene>
<evidence type="ECO:0000313" key="1">
    <source>
        <dbReference type="EMBL" id="MBD8513492.1"/>
    </source>
</evidence>
<sequence>MKKPTDAELNDWIEDAYQQLERKERLAQEGFREKHNLPLEGYYSSKGDYYLDISICQALLGNKDLAIEALETSVENAVIPYHMAFDQSCELRIKATSNYLSMPETHAVLMRMAAFDNDEFNQKHIAFIGLPKQELEDLESQEMIQTITTLSHILRHHPDETAEAALKSALDHTRIHPIKGGWRARTYVINLALFSIVRREQKTFDEALVLFLKDYEREAKGEIRGLPIAYVSMEAVGLVKLARRYGLKYDGDNPLIPAALL</sequence>
<keyword evidence="2" id="KW-1185">Reference proteome</keyword>
<name>A0ABR9BLZ0_9GAMM</name>
<proteinExistence type="predicted"/>
<evidence type="ECO:0000313" key="2">
    <source>
        <dbReference type="Proteomes" id="UP000649768"/>
    </source>
</evidence>
<dbReference type="Proteomes" id="UP000649768">
    <property type="component" value="Unassembled WGS sequence"/>
</dbReference>
<dbReference type="RefSeq" id="WP_192016181.1">
    <property type="nucleotide sequence ID" value="NZ_JACYTP010000007.1"/>
</dbReference>
<organism evidence="1 2">
    <name type="scientific">Photobacterium arenosum</name>
    <dbReference type="NCBI Taxonomy" id="2774143"/>
    <lineage>
        <taxon>Bacteria</taxon>
        <taxon>Pseudomonadati</taxon>
        <taxon>Pseudomonadota</taxon>
        <taxon>Gammaproteobacteria</taxon>
        <taxon>Vibrionales</taxon>
        <taxon>Vibrionaceae</taxon>
        <taxon>Photobacterium</taxon>
    </lineage>
</organism>